<sequence length="1121" mass="127353">MINTSEKIIWTDTGNVSRSIDILRNLESITAINAQYNGGPVDEIHSHQFRSRIALCILAQKTNIELFNFDTLDVLYTITTTPSTSIYYLKSLYKKVTGLTPNYIADIEGLKAPLRAMFAILWSEGALTLPFSFRTDGAWQKYPELKEKTQGFVYSLTKDAPSLSKSARSFQYRTNWHGLKDILFQELWEVAPKVIDAQTDIKKSGAGGNLEFSYLSFVKLISETFPQVVSADQCFHLEKYHQHLQQKSRSFTALENRQDFESFREMWGANSEAWLEMTPKERERLRAQKRTHENHARQTLLRKEEAIEARKVLHAEADDLSPEALAVLTRKSVVRVAKNFSWLANGAYIGLEHIDIETLSGHWRAAILLFDSYLDKKEVGARTRAQYGVHVALLMDYLFCYLPLWREANENSLIEIPRFLTDFYRTIYWNNKFVVDLSSSESNTPQNELSKIKNMPLTALDFYLTCYSQKTIAAFISSIHLFFDVAMFSGRDIYIDGEPLIDDMLVNPVSPRLDSPGSGARTKTDKVVLPLASVPIAKEYMLAIDLIGREIRDKILCGTIPRIVQEKIKSSDWIELQDVDIVYTIKLINPNTGDIVKEIKLDRIVNAYAWHQGKYSDNGNILWMPWLSSIRMLTVAMYGGLRLQNCQWLDIRSFDKFYDASSCVLGYNVLYVNTDKNGNSRPVTLSSEVFNCLLDERRFQNSWSHKPVGPVYYENNKKDKNYGEIYPLFRSPFNKSGLPFSDTYYADKWVEILIGIQSIYNSIVPSERAHEFTVPNSQGKLLAVHTPHALRATWITYMTIYGHLPFALTGQQVGHANPKTTVHYTAPTLQQTEEHIRAAEAKTQQASWDVLWGVQPSIKAQGDLQASWQSNITETAKAQGLISLASAVVETDQMGLDLIKVKNVTEIGWYQTCACMLNGKCSNNLLAFTKSPKTCGLCPHAVYGVSHLPAINAKMRSLIDECEALRERIPLVATSQAGSQDLQDLHHLLTIRKLELAGYEQARQILNQHMESEEYKTKYISRFGDFRNCSHEFDNNHPVQRFLANIIDGREYPAFSADNYLIRLKKFASSPHLMSIALASPEERDIIANQIIFMLTNTGITFQELSTRVQEAGVKGIGLAA</sequence>
<evidence type="ECO:0008006" key="4">
    <source>
        <dbReference type="Google" id="ProtNLM"/>
    </source>
</evidence>
<keyword evidence="3" id="KW-1185">Reference proteome</keyword>
<dbReference type="Gene3D" id="1.10.443.10">
    <property type="entry name" value="Intergrase catalytic core"/>
    <property type="match status" value="1"/>
</dbReference>
<dbReference type="EMBL" id="JAKNRW010000003">
    <property type="protein sequence ID" value="MCK1789707.1"/>
    <property type="molecule type" value="Genomic_DNA"/>
</dbReference>
<proteinExistence type="predicted"/>
<reference evidence="2 3" key="1">
    <citation type="submission" date="2022-02" db="EMBL/GenBank/DDBJ databases">
        <title>Comparative genomics of the first Antarctic Pseudomonas spp. capable of biotransforming 2,4,6-Trinitrotoluene.</title>
        <authorList>
            <person name="Cabrera M.A."/>
            <person name="Marquez S.L."/>
            <person name="Perez-Donoso J.M."/>
        </authorList>
    </citation>
    <scope>NUCLEOTIDE SEQUENCE [LARGE SCALE GENOMIC DNA]</scope>
    <source>
        <strain evidence="2 3">TNT19</strain>
    </source>
</reference>
<evidence type="ECO:0000256" key="1">
    <source>
        <dbReference type="ARBA" id="ARBA00023172"/>
    </source>
</evidence>
<gene>
    <name evidence="2" type="ORF">L9059_05805</name>
</gene>
<evidence type="ECO:0000313" key="2">
    <source>
        <dbReference type="EMBL" id="MCK1789707.1"/>
    </source>
</evidence>
<name>A0ABT0EVE7_9PSED</name>
<keyword evidence="1" id="KW-0233">DNA recombination</keyword>
<dbReference type="Proteomes" id="UP001299876">
    <property type="component" value="Unassembled WGS sequence"/>
</dbReference>
<dbReference type="SUPFAM" id="SSF56349">
    <property type="entry name" value="DNA breaking-rejoining enzymes"/>
    <property type="match status" value="1"/>
</dbReference>
<dbReference type="InterPro" id="IPR011010">
    <property type="entry name" value="DNA_brk_join_enz"/>
</dbReference>
<dbReference type="RefSeq" id="WP_247289109.1">
    <property type="nucleotide sequence ID" value="NZ_JAKNRW010000003.1"/>
</dbReference>
<comment type="caution">
    <text evidence="2">The sequence shown here is derived from an EMBL/GenBank/DDBJ whole genome shotgun (WGS) entry which is preliminary data.</text>
</comment>
<evidence type="ECO:0000313" key="3">
    <source>
        <dbReference type="Proteomes" id="UP001299876"/>
    </source>
</evidence>
<dbReference type="InterPro" id="IPR013762">
    <property type="entry name" value="Integrase-like_cat_sf"/>
</dbReference>
<protein>
    <recommendedName>
        <fullName evidence="4">Integrase</fullName>
    </recommendedName>
</protein>
<organism evidence="2 3">
    <name type="scientific">Pseudomonas violetae</name>
    <dbReference type="NCBI Taxonomy" id="2915813"/>
    <lineage>
        <taxon>Bacteria</taxon>
        <taxon>Pseudomonadati</taxon>
        <taxon>Pseudomonadota</taxon>
        <taxon>Gammaproteobacteria</taxon>
        <taxon>Pseudomonadales</taxon>
        <taxon>Pseudomonadaceae</taxon>
        <taxon>Pseudomonas</taxon>
    </lineage>
</organism>
<accession>A0ABT0EVE7</accession>